<protein>
    <submittedName>
        <fullName evidence="10">Cadmium, cobalt and zinc/H(+)-K(+) antiporter</fullName>
    </submittedName>
    <submittedName>
        <fullName evidence="11">Cation diffusion facilitator family transporter</fullName>
    </submittedName>
</protein>
<evidence type="ECO:0000256" key="2">
    <source>
        <dbReference type="ARBA" id="ARBA00022448"/>
    </source>
</evidence>
<evidence type="ECO:0000256" key="6">
    <source>
        <dbReference type="ARBA" id="ARBA00023136"/>
    </source>
</evidence>
<feature type="compositionally biased region" description="Basic and acidic residues" evidence="7">
    <location>
        <begin position="170"/>
        <end position="182"/>
    </location>
</feature>
<feature type="transmembrane region" description="Helical" evidence="8">
    <location>
        <begin position="125"/>
        <end position="148"/>
    </location>
</feature>
<dbReference type="InterPro" id="IPR045316">
    <property type="entry name" value="Msc2-like"/>
</dbReference>
<dbReference type="PANTHER" id="PTHR45755">
    <property type="match status" value="1"/>
</dbReference>
<feature type="transmembrane region" description="Helical" evidence="8">
    <location>
        <begin position="194"/>
        <end position="214"/>
    </location>
</feature>
<evidence type="ECO:0000256" key="8">
    <source>
        <dbReference type="SAM" id="Phobius"/>
    </source>
</evidence>
<evidence type="ECO:0000256" key="7">
    <source>
        <dbReference type="SAM" id="MobiDB-lite"/>
    </source>
</evidence>
<name>A0A1H8FYS7_9HYPH</name>
<dbReference type="RefSeq" id="WP_072372056.1">
    <property type="nucleotide sequence ID" value="NZ_FNXB01000005.1"/>
</dbReference>
<organism evidence="10 12">
    <name type="scientific">Rhizobium tibeticum</name>
    <dbReference type="NCBI Taxonomy" id="501024"/>
    <lineage>
        <taxon>Bacteria</taxon>
        <taxon>Pseudomonadati</taxon>
        <taxon>Pseudomonadota</taxon>
        <taxon>Alphaproteobacteria</taxon>
        <taxon>Hyphomicrobiales</taxon>
        <taxon>Rhizobiaceae</taxon>
        <taxon>Rhizobium/Agrobacterium group</taxon>
        <taxon>Rhizobium</taxon>
    </lineage>
</organism>
<dbReference type="PANTHER" id="PTHR45755:SF4">
    <property type="entry name" value="ZINC TRANSPORTER 7"/>
    <property type="match status" value="1"/>
</dbReference>
<gene>
    <name evidence="10" type="primary">czcD</name>
    <name evidence="10" type="ORF">RTCCBAU85039_1209</name>
    <name evidence="11" type="ORF">SAMN05216228_100417</name>
</gene>
<evidence type="ECO:0000256" key="1">
    <source>
        <dbReference type="ARBA" id="ARBA00004141"/>
    </source>
</evidence>
<evidence type="ECO:0000256" key="4">
    <source>
        <dbReference type="ARBA" id="ARBA00022989"/>
    </source>
</evidence>
<accession>A0A1H8FYS7</accession>
<feature type="transmembrane region" description="Helical" evidence="8">
    <location>
        <begin position="220"/>
        <end position="240"/>
    </location>
</feature>
<keyword evidence="13" id="KW-1185">Reference proteome</keyword>
<feature type="compositionally biased region" description="Basic residues" evidence="7">
    <location>
        <begin position="153"/>
        <end position="169"/>
    </location>
</feature>
<feature type="transmembrane region" description="Helical" evidence="8">
    <location>
        <begin position="95"/>
        <end position="113"/>
    </location>
</feature>
<dbReference type="AlphaFoldDB" id="A0A1H8FYS7"/>
<dbReference type="STRING" id="501024.RTCCBAU85039_1209"/>
<sequence length="328" mass="35398">MTAQTETLKHDHVFLGADHDLNARRVWFVIALTAVMMVVEIGAGTYYGSMALVADGWHMSTHASALLISAVAYLYARRQAHNPCFTFGTGKLGDLAGFASAIILALIALLMAWESFLRITHPVPISFEQAIGVAVVGLLVNLASAWLLKDGHHGHGHGHSHHHEHHHHHDHGDHDQHGDHARSAHASDNNMRAAYVHVIADALTSVLAIAALLLGSLYGWLWLDPLMGIVGGLIIAQWSWGLMTSSGRVLLDVVPREVDLQHEIRSALETGGERITDLHVWQVGPGHHAAIVALVAPQPESPAFYKAKLEPLAGLSHVTVEVSKPAAA</sequence>
<dbReference type="Proteomes" id="UP000183063">
    <property type="component" value="Unassembled WGS sequence"/>
</dbReference>
<evidence type="ECO:0000256" key="5">
    <source>
        <dbReference type="ARBA" id="ARBA00023065"/>
    </source>
</evidence>
<evidence type="ECO:0000256" key="3">
    <source>
        <dbReference type="ARBA" id="ARBA00022692"/>
    </source>
</evidence>
<dbReference type="GO" id="GO:0005385">
    <property type="term" value="F:zinc ion transmembrane transporter activity"/>
    <property type="evidence" value="ECO:0007669"/>
    <property type="project" value="InterPro"/>
</dbReference>
<dbReference type="InterPro" id="IPR002524">
    <property type="entry name" value="Cation_efflux"/>
</dbReference>
<keyword evidence="2" id="KW-0813">Transport</keyword>
<comment type="subcellular location">
    <subcellularLocation>
        <location evidence="1">Membrane</location>
        <topology evidence="1">Multi-pass membrane protein</topology>
    </subcellularLocation>
</comment>
<evidence type="ECO:0000313" key="11">
    <source>
        <dbReference type="EMBL" id="SEN36387.1"/>
    </source>
</evidence>
<dbReference type="EMBL" id="FOCV01000004">
    <property type="protein sequence ID" value="SEN36387.1"/>
    <property type="molecule type" value="Genomic_DNA"/>
</dbReference>
<dbReference type="Proteomes" id="UP000198939">
    <property type="component" value="Unassembled WGS sequence"/>
</dbReference>
<dbReference type="GO" id="GO:0016020">
    <property type="term" value="C:membrane"/>
    <property type="evidence" value="ECO:0007669"/>
    <property type="project" value="UniProtKB-SubCell"/>
</dbReference>
<dbReference type="Pfam" id="PF01545">
    <property type="entry name" value="Cation_efflux"/>
    <property type="match status" value="1"/>
</dbReference>
<reference evidence="12" key="3">
    <citation type="submission" date="2016-10" db="EMBL/GenBank/DDBJ databases">
        <authorList>
            <person name="Wibberg D."/>
        </authorList>
    </citation>
    <scope>NUCLEOTIDE SEQUENCE [LARGE SCALE GENOMIC DNA]</scope>
</reference>
<keyword evidence="3 8" id="KW-0812">Transmembrane</keyword>
<keyword evidence="6 8" id="KW-0472">Membrane</keyword>
<dbReference type="NCBIfam" id="NF033827">
    <property type="entry name" value="CDF_efflux_DmeF"/>
    <property type="match status" value="1"/>
</dbReference>
<dbReference type="InterPro" id="IPR027469">
    <property type="entry name" value="Cation_efflux_TMD_sf"/>
</dbReference>
<dbReference type="GO" id="GO:0006882">
    <property type="term" value="P:intracellular zinc ion homeostasis"/>
    <property type="evidence" value="ECO:0007669"/>
    <property type="project" value="InterPro"/>
</dbReference>
<dbReference type="InterPro" id="IPR058533">
    <property type="entry name" value="Cation_efflux_TM"/>
</dbReference>
<reference evidence="10" key="1">
    <citation type="submission" date="2016-10" db="EMBL/GenBank/DDBJ databases">
        <authorList>
            <person name="de Groot N.N."/>
        </authorList>
    </citation>
    <scope>NUCLEOTIDE SEQUENCE [LARGE SCALE GENOMIC DNA]</scope>
    <source>
        <strain evidence="10">CCBAU85039</strain>
    </source>
</reference>
<feature type="domain" description="Cation efflux protein transmembrane" evidence="9">
    <location>
        <begin position="27"/>
        <end position="251"/>
    </location>
</feature>
<evidence type="ECO:0000313" key="10">
    <source>
        <dbReference type="EMBL" id="SEH57471.1"/>
    </source>
</evidence>
<evidence type="ECO:0000259" key="9">
    <source>
        <dbReference type="Pfam" id="PF01545"/>
    </source>
</evidence>
<evidence type="ECO:0000313" key="12">
    <source>
        <dbReference type="Proteomes" id="UP000183063"/>
    </source>
</evidence>
<feature type="transmembrane region" description="Helical" evidence="8">
    <location>
        <begin position="59"/>
        <end position="75"/>
    </location>
</feature>
<dbReference type="Gene3D" id="1.20.1510.10">
    <property type="entry name" value="Cation efflux protein transmembrane domain"/>
    <property type="match status" value="1"/>
</dbReference>
<dbReference type="SUPFAM" id="SSF161111">
    <property type="entry name" value="Cation efflux protein transmembrane domain-like"/>
    <property type="match status" value="1"/>
</dbReference>
<reference evidence="11 13" key="2">
    <citation type="submission" date="2016-10" db="EMBL/GenBank/DDBJ databases">
        <authorList>
            <person name="Varghese N."/>
            <person name="Submissions S."/>
        </authorList>
    </citation>
    <scope>NUCLEOTIDE SEQUENCE [LARGE SCALE GENOMIC DNA]</scope>
    <source>
        <strain evidence="11 13">CGMCC 1.7071</strain>
    </source>
</reference>
<dbReference type="NCBIfam" id="TIGR01297">
    <property type="entry name" value="CDF"/>
    <property type="match status" value="1"/>
</dbReference>
<proteinExistence type="predicted"/>
<feature type="region of interest" description="Disordered" evidence="7">
    <location>
        <begin position="153"/>
        <end position="184"/>
    </location>
</feature>
<evidence type="ECO:0000313" key="13">
    <source>
        <dbReference type="Proteomes" id="UP000198939"/>
    </source>
</evidence>
<dbReference type="OrthoDB" id="271709at2"/>
<keyword evidence="5" id="KW-0406">Ion transport</keyword>
<dbReference type="EMBL" id="FNXB01000005">
    <property type="protein sequence ID" value="SEH57471.1"/>
    <property type="molecule type" value="Genomic_DNA"/>
</dbReference>
<keyword evidence="4 8" id="KW-1133">Transmembrane helix</keyword>
<feature type="transmembrane region" description="Helical" evidence="8">
    <location>
        <begin position="26"/>
        <end position="47"/>
    </location>
</feature>